<dbReference type="PANTHER" id="PTHR30055:SF234">
    <property type="entry name" value="HTH-TYPE TRANSCRIPTIONAL REGULATOR BETI"/>
    <property type="match status" value="1"/>
</dbReference>
<evidence type="ECO:0000313" key="6">
    <source>
        <dbReference type="EMBL" id="GAA1402766.1"/>
    </source>
</evidence>
<dbReference type="InterPro" id="IPR050109">
    <property type="entry name" value="HTH-type_TetR-like_transc_reg"/>
</dbReference>
<dbReference type="NCBIfam" id="NF041196">
    <property type="entry name" value="ScbR_bind_reg"/>
    <property type="match status" value="1"/>
</dbReference>
<evidence type="ECO:0000313" key="7">
    <source>
        <dbReference type="Proteomes" id="UP001499863"/>
    </source>
</evidence>
<dbReference type="PRINTS" id="PR00455">
    <property type="entry name" value="HTHTETR"/>
</dbReference>
<feature type="domain" description="HTH tetR-type" evidence="5">
    <location>
        <begin position="1"/>
        <end position="61"/>
    </location>
</feature>
<dbReference type="Pfam" id="PF21935">
    <property type="entry name" value="TetR_C_45"/>
    <property type="match status" value="1"/>
</dbReference>
<keyword evidence="7" id="KW-1185">Reference proteome</keyword>
<comment type="caution">
    <text evidence="6">The sequence shown here is derived from an EMBL/GenBank/DDBJ whole genome shotgun (WGS) entry which is preliminary data.</text>
</comment>
<dbReference type="InterPro" id="IPR009057">
    <property type="entry name" value="Homeodomain-like_sf"/>
</dbReference>
<gene>
    <name evidence="6" type="ORF">GCM10009639_46590</name>
</gene>
<feature type="DNA-binding region" description="H-T-H motif" evidence="4">
    <location>
        <begin position="24"/>
        <end position="43"/>
    </location>
</feature>
<dbReference type="Gene3D" id="1.10.357.10">
    <property type="entry name" value="Tetracycline Repressor, domain 2"/>
    <property type="match status" value="1"/>
</dbReference>
<dbReference type="InterPro" id="IPR047923">
    <property type="entry name" value="ArpA-like"/>
</dbReference>
<evidence type="ECO:0000256" key="2">
    <source>
        <dbReference type="ARBA" id="ARBA00023125"/>
    </source>
</evidence>
<evidence type="ECO:0000256" key="1">
    <source>
        <dbReference type="ARBA" id="ARBA00023015"/>
    </source>
</evidence>
<evidence type="ECO:0000256" key="3">
    <source>
        <dbReference type="ARBA" id="ARBA00023163"/>
    </source>
</evidence>
<evidence type="ECO:0000259" key="5">
    <source>
        <dbReference type="PROSITE" id="PS50977"/>
    </source>
</evidence>
<dbReference type="InterPro" id="IPR036271">
    <property type="entry name" value="Tet_transcr_reg_TetR-rel_C_sf"/>
</dbReference>
<proteinExistence type="predicted"/>
<dbReference type="InterPro" id="IPR001647">
    <property type="entry name" value="HTH_TetR"/>
</dbReference>
<dbReference type="SUPFAM" id="SSF48498">
    <property type="entry name" value="Tetracyclin repressor-like, C-terminal domain"/>
    <property type="match status" value="1"/>
</dbReference>
<dbReference type="Pfam" id="PF00440">
    <property type="entry name" value="TetR_N"/>
    <property type="match status" value="1"/>
</dbReference>
<dbReference type="Proteomes" id="UP001499863">
    <property type="component" value="Unassembled WGS sequence"/>
</dbReference>
<accession>A0ABN1YAW3</accession>
<sequence>MRTRETILRAAAQIFDEYGFSGSSVSKIINRAGTTQGAMYFHFKSKEDLAKAVIDEQASDLNLPEQPDGLRQLIRVNLYLADELQENVLLRAGVTLAVEQGQLGLRDFSPYEMWAEQFRAELEAARRAGELLDGVALEELAQVLVAAYTGSQIMSHLRTGRADLPERIVQLWWFLLPGIAPAPVVDELRAFVRERGKQPA</sequence>
<dbReference type="SUPFAM" id="SSF46689">
    <property type="entry name" value="Homeodomain-like"/>
    <property type="match status" value="1"/>
</dbReference>
<keyword evidence="1" id="KW-0805">Transcription regulation</keyword>
<dbReference type="InterPro" id="IPR054126">
    <property type="entry name" value="CprB_TetR_C"/>
</dbReference>
<dbReference type="PANTHER" id="PTHR30055">
    <property type="entry name" value="HTH-TYPE TRANSCRIPTIONAL REGULATOR RUTR"/>
    <property type="match status" value="1"/>
</dbReference>
<protein>
    <submittedName>
        <fullName evidence="6">ScbR family autoregulator-binding transcription factor</fullName>
    </submittedName>
</protein>
<reference evidence="6 7" key="1">
    <citation type="journal article" date="2019" name="Int. J. Syst. Evol. Microbiol.">
        <title>The Global Catalogue of Microorganisms (GCM) 10K type strain sequencing project: providing services to taxonomists for standard genome sequencing and annotation.</title>
        <authorList>
            <consortium name="The Broad Institute Genomics Platform"/>
            <consortium name="The Broad Institute Genome Sequencing Center for Infectious Disease"/>
            <person name="Wu L."/>
            <person name="Ma J."/>
        </authorList>
    </citation>
    <scope>NUCLEOTIDE SEQUENCE [LARGE SCALE GENOMIC DNA]</scope>
    <source>
        <strain evidence="6 7">JCM 12393</strain>
    </source>
</reference>
<dbReference type="EMBL" id="BAAAKJ010000252">
    <property type="protein sequence ID" value="GAA1402766.1"/>
    <property type="molecule type" value="Genomic_DNA"/>
</dbReference>
<name>A0ABN1YAW3_9ACTN</name>
<organism evidence="6 7">
    <name type="scientific">Kitasatospora putterlickiae</name>
    <dbReference type="NCBI Taxonomy" id="221725"/>
    <lineage>
        <taxon>Bacteria</taxon>
        <taxon>Bacillati</taxon>
        <taxon>Actinomycetota</taxon>
        <taxon>Actinomycetes</taxon>
        <taxon>Kitasatosporales</taxon>
        <taxon>Streptomycetaceae</taxon>
        <taxon>Kitasatospora</taxon>
    </lineage>
</organism>
<keyword evidence="3" id="KW-0804">Transcription</keyword>
<dbReference type="RefSeq" id="WP_344338905.1">
    <property type="nucleotide sequence ID" value="NZ_BAAAKJ010000252.1"/>
</dbReference>
<evidence type="ECO:0000256" key="4">
    <source>
        <dbReference type="PROSITE-ProRule" id="PRU00335"/>
    </source>
</evidence>
<dbReference type="PROSITE" id="PS50977">
    <property type="entry name" value="HTH_TETR_2"/>
    <property type="match status" value="1"/>
</dbReference>
<keyword evidence="2 4" id="KW-0238">DNA-binding</keyword>